<proteinExistence type="predicted"/>
<dbReference type="EMBL" id="CP090645">
    <property type="protein sequence ID" value="WFN24077.1"/>
    <property type="molecule type" value="Genomic_DNA"/>
</dbReference>
<evidence type="ECO:0000313" key="2">
    <source>
        <dbReference type="Proteomes" id="UP001220209"/>
    </source>
</evidence>
<dbReference type="AlphaFoldDB" id="A0ABD7YGK4"/>
<reference evidence="1 2" key="1">
    <citation type="submission" date="2021-12" db="EMBL/GenBank/DDBJ databases">
        <title>Genomic and phenotypic characterization of three Burkholderia contaminans isolates recovered from different sources.</title>
        <authorList>
            <person name="Lopez De Volder A."/>
            <person name="Fan Y."/>
            <person name="Nunvar J."/>
            <person name="Herrera T."/>
            <person name="Timp W."/>
            <person name="Degrossi J."/>
        </authorList>
    </citation>
    <scope>NUCLEOTIDE SEQUENCE [LARGE SCALE GENOMIC DNA]</scope>
    <source>
        <strain evidence="1 2">LMG 23361</strain>
        <plasmid evidence="1 2">unnamed3</plasmid>
    </source>
</reference>
<keyword evidence="1" id="KW-0614">Plasmid</keyword>
<organism evidence="1 2">
    <name type="scientific">Burkholderia contaminans</name>
    <dbReference type="NCBI Taxonomy" id="488447"/>
    <lineage>
        <taxon>Bacteria</taxon>
        <taxon>Pseudomonadati</taxon>
        <taxon>Pseudomonadota</taxon>
        <taxon>Betaproteobacteria</taxon>
        <taxon>Burkholderiales</taxon>
        <taxon>Burkholderiaceae</taxon>
        <taxon>Burkholderia</taxon>
        <taxon>Burkholderia cepacia complex</taxon>
    </lineage>
</organism>
<sequence length="108" mass="12103">MTASLELVSFGLPDSFPPERVPAPLAQFVAASVPGPSKEQLHARMRKLDWRPIWKRVPTFDTPDLTAYEVTLTVSNTVVPLIVRLRRVGAGTRPLAVRERDPRQLSLF</sequence>
<dbReference type="RefSeq" id="WP_141716973.1">
    <property type="nucleotide sequence ID" value="NZ_CABVQO010000033.1"/>
</dbReference>
<accession>A0ABD7YGK4</accession>
<protein>
    <submittedName>
        <fullName evidence="1">Uncharacterized protein</fullName>
    </submittedName>
</protein>
<gene>
    <name evidence="1" type="ORF">LXE91_42590</name>
</gene>
<geneLocation type="plasmid" evidence="1 2">
    <name>unnamed3</name>
</geneLocation>
<name>A0ABD7YGK4_9BURK</name>
<dbReference type="Proteomes" id="UP001220209">
    <property type="component" value="Plasmid unnamed3"/>
</dbReference>
<evidence type="ECO:0000313" key="1">
    <source>
        <dbReference type="EMBL" id="WFN24077.1"/>
    </source>
</evidence>